<comment type="catalytic activity">
    <reaction evidence="1">
        <text>inosine + phosphate = alpha-D-ribose 1-phosphate + hypoxanthine</text>
        <dbReference type="Rhea" id="RHEA:27646"/>
        <dbReference type="ChEBI" id="CHEBI:17368"/>
        <dbReference type="ChEBI" id="CHEBI:17596"/>
        <dbReference type="ChEBI" id="CHEBI:43474"/>
        <dbReference type="ChEBI" id="CHEBI:57720"/>
        <dbReference type="EC" id="2.4.2.1"/>
    </reaction>
    <physiologicalReaction direction="left-to-right" evidence="1">
        <dbReference type="Rhea" id="RHEA:27647"/>
    </physiologicalReaction>
</comment>
<evidence type="ECO:0000313" key="10">
    <source>
        <dbReference type="EMBL" id="CAA9320683.1"/>
    </source>
</evidence>
<evidence type="ECO:0000256" key="5">
    <source>
        <dbReference type="ARBA" id="ARBA00022801"/>
    </source>
</evidence>
<keyword evidence="5" id="KW-0378">Hydrolase</keyword>
<dbReference type="GO" id="GO:0016787">
    <property type="term" value="F:hydrolase activity"/>
    <property type="evidence" value="ECO:0007669"/>
    <property type="project" value="UniProtKB-KW"/>
</dbReference>
<sequence length="240" mass="25058">MTAVAASPAVGWLEPVPELESRGFRAFTTTRAAGSFATVGAEPVGEVMGRWRRLHETLAPFGPRLATAAQVHGATVLVHEAGWTGWLRSDGADGHFSTVGGTGLAVSVADCVPVFVAHPSGAVALVHSGWRGTAARITEQAIALFVARGLAARDLIVHAGPSICGRCYEVSPEVHEALTGHRPAGHQPVDLRAVILGHARAAGVRQLAASEFCTRCDNDRFFSHRAGDAGRQLGVLIAPS</sequence>
<evidence type="ECO:0000256" key="3">
    <source>
        <dbReference type="ARBA" id="ARBA00022679"/>
    </source>
</evidence>
<dbReference type="PANTHER" id="PTHR30616:SF2">
    <property type="entry name" value="PURINE NUCLEOSIDE PHOSPHORYLASE LACC1"/>
    <property type="match status" value="1"/>
</dbReference>
<keyword evidence="4" id="KW-0479">Metal-binding</keyword>
<evidence type="ECO:0000256" key="7">
    <source>
        <dbReference type="ARBA" id="ARBA00047989"/>
    </source>
</evidence>
<dbReference type="AlphaFoldDB" id="A0A6J4L1K9"/>
<dbReference type="InterPro" id="IPR038371">
    <property type="entry name" value="Cu_polyphenol_OxRdtase_sf"/>
</dbReference>
<evidence type="ECO:0000256" key="8">
    <source>
        <dbReference type="ARBA" id="ARBA00048968"/>
    </source>
</evidence>
<dbReference type="CDD" id="cd16833">
    <property type="entry name" value="YfiH"/>
    <property type="match status" value="1"/>
</dbReference>
<evidence type="ECO:0000256" key="6">
    <source>
        <dbReference type="ARBA" id="ARBA00022833"/>
    </source>
</evidence>
<dbReference type="InterPro" id="IPR003730">
    <property type="entry name" value="Cu_polyphenol_OxRdtase"/>
</dbReference>
<dbReference type="InterPro" id="IPR011324">
    <property type="entry name" value="Cytotoxic_necrot_fac-like_cat"/>
</dbReference>
<evidence type="ECO:0000256" key="4">
    <source>
        <dbReference type="ARBA" id="ARBA00022723"/>
    </source>
</evidence>
<reference evidence="10" key="1">
    <citation type="submission" date="2020-02" db="EMBL/GenBank/DDBJ databases">
        <authorList>
            <person name="Meier V. D."/>
        </authorList>
    </citation>
    <scope>NUCLEOTIDE SEQUENCE</scope>
    <source>
        <strain evidence="10">AVDCRST_MAG40</strain>
    </source>
</reference>
<keyword evidence="3" id="KW-0808">Transferase</keyword>
<comment type="catalytic activity">
    <reaction evidence="8">
        <text>adenosine + phosphate = alpha-D-ribose 1-phosphate + adenine</text>
        <dbReference type="Rhea" id="RHEA:27642"/>
        <dbReference type="ChEBI" id="CHEBI:16335"/>
        <dbReference type="ChEBI" id="CHEBI:16708"/>
        <dbReference type="ChEBI" id="CHEBI:43474"/>
        <dbReference type="ChEBI" id="CHEBI:57720"/>
        <dbReference type="EC" id="2.4.2.1"/>
    </reaction>
    <physiologicalReaction direction="left-to-right" evidence="8">
        <dbReference type="Rhea" id="RHEA:27643"/>
    </physiologicalReaction>
</comment>
<gene>
    <name evidence="10" type="ORF">AVDCRST_MAG40-1449</name>
</gene>
<comment type="similarity">
    <text evidence="2">Belongs to the purine nucleoside phosphorylase YfiH/LACC1 family.</text>
</comment>
<evidence type="ECO:0000256" key="2">
    <source>
        <dbReference type="ARBA" id="ARBA00007353"/>
    </source>
</evidence>
<dbReference type="Pfam" id="PF02578">
    <property type="entry name" value="Cu-oxidase_4"/>
    <property type="match status" value="1"/>
</dbReference>
<evidence type="ECO:0000256" key="9">
    <source>
        <dbReference type="ARBA" id="ARBA00049893"/>
    </source>
</evidence>
<keyword evidence="6" id="KW-0862">Zinc</keyword>
<dbReference type="Gene3D" id="3.60.140.10">
    <property type="entry name" value="CNF1/YfiH-like putative cysteine hydrolases"/>
    <property type="match status" value="1"/>
</dbReference>
<proteinExistence type="inferred from homology"/>
<dbReference type="SUPFAM" id="SSF64438">
    <property type="entry name" value="CNF1/YfiH-like putative cysteine hydrolases"/>
    <property type="match status" value="1"/>
</dbReference>
<organism evidence="10">
    <name type="scientific">uncultured Gemmatimonadaceae bacterium</name>
    <dbReference type="NCBI Taxonomy" id="246130"/>
    <lineage>
        <taxon>Bacteria</taxon>
        <taxon>Pseudomonadati</taxon>
        <taxon>Gemmatimonadota</taxon>
        <taxon>Gemmatimonadia</taxon>
        <taxon>Gemmatimonadales</taxon>
        <taxon>Gemmatimonadaceae</taxon>
        <taxon>environmental samples</taxon>
    </lineage>
</organism>
<dbReference type="PANTHER" id="PTHR30616">
    <property type="entry name" value="UNCHARACTERIZED PROTEIN YFIH"/>
    <property type="match status" value="1"/>
</dbReference>
<accession>A0A6J4L1K9</accession>
<dbReference type="EMBL" id="CADCTX010000459">
    <property type="protein sequence ID" value="CAA9320683.1"/>
    <property type="molecule type" value="Genomic_DNA"/>
</dbReference>
<dbReference type="GO" id="GO:0005507">
    <property type="term" value="F:copper ion binding"/>
    <property type="evidence" value="ECO:0007669"/>
    <property type="project" value="TreeGrafter"/>
</dbReference>
<evidence type="ECO:0000256" key="1">
    <source>
        <dbReference type="ARBA" id="ARBA00000553"/>
    </source>
</evidence>
<comment type="catalytic activity">
    <reaction evidence="9">
        <text>S-methyl-5'-thioadenosine + phosphate = 5-(methylsulfanyl)-alpha-D-ribose 1-phosphate + adenine</text>
        <dbReference type="Rhea" id="RHEA:11852"/>
        <dbReference type="ChEBI" id="CHEBI:16708"/>
        <dbReference type="ChEBI" id="CHEBI:17509"/>
        <dbReference type="ChEBI" id="CHEBI:43474"/>
        <dbReference type="ChEBI" id="CHEBI:58533"/>
        <dbReference type="EC" id="2.4.2.28"/>
    </reaction>
    <physiologicalReaction direction="left-to-right" evidence="9">
        <dbReference type="Rhea" id="RHEA:11853"/>
    </physiologicalReaction>
</comment>
<name>A0A6J4L1K9_9BACT</name>
<comment type="catalytic activity">
    <reaction evidence="7">
        <text>adenosine + H2O + H(+) = inosine + NH4(+)</text>
        <dbReference type="Rhea" id="RHEA:24408"/>
        <dbReference type="ChEBI" id="CHEBI:15377"/>
        <dbReference type="ChEBI" id="CHEBI:15378"/>
        <dbReference type="ChEBI" id="CHEBI:16335"/>
        <dbReference type="ChEBI" id="CHEBI:17596"/>
        <dbReference type="ChEBI" id="CHEBI:28938"/>
        <dbReference type="EC" id="3.5.4.4"/>
    </reaction>
    <physiologicalReaction direction="left-to-right" evidence="7">
        <dbReference type="Rhea" id="RHEA:24409"/>
    </physiologicalReaction>
</comment>
<protein>
    <submittedName>
        <fullName evidence="10">FIG00003370: Multicopper polyphenol oxidase</fullName>
    </submittedName>
</protein>
<dbReference type="GO" id="GO:0017061">
    <property type="term" value="F:S-methyl-5-thioadenosine phosphorylase activity"/>
    <property type="evidence" value="ECO:0007669"/>
    <property type="project" value="UniProtKB-EC"/>
</dbReference>